<accession>A0A0D3IUF0</accession>
<protein>
    <recommendedName>
        <fullName evidence="3">SnoaL-like domain-containing protein</fullName>
    </recommendedName>
</protein>
<evidence type="ECO:0000313" key="1">
    <source>
        <dbReference type="EnsemblProtists" id="EOD14885"/>
    </source>
</evidence>
<evidence type="ECO:0000313" key="2">
    <source>
        <dbReference type="Proteomes" id="UP000013827"/>
    </source>
</evidence>
<dbReference type="EnsemblProtists" id="EOD14885">
    <property type="protein sequence ID" value="EOD14885"/>
    <property type="gene ID" value="EMIHUDRAFT_96540"/>
</dbReference>
<dbReference type="Proteomes" id="UP000013827">
    <property type="component" value="Unassembled WGS sequence"/>
</dbReference>
<dbReference type="KEGG" id="ehx:EMIHUDRAFT_96540"/>
<name>A0A0D3IUF0_EMIH1</name>
<sequence length="223" mass="23998">MLAAPAPAVADSFIAERRGNLALLDEPRMLDAQNFPIAPDDLIAKAKDFIAADYGAEDPGMLADAFSFVGPFIGPLSKQQYIDALGGKFNPADGFPDLIGRQFGFSADPIEPGRVWWVSRPVGTFSRPFFGAEPDGRRIETPPQAMGCVFDAAGKVTRINVGAVIDRTQGNTAGLGGLFGFLWFVGKAPPAPEYQPFKKSWQFELLEKLGPLLTKLQAAAPQK</sequence>
<dbReference type="AlphaFoldDB" id="A0A0D3IUF0"/>
<proteinExistence type="predicted"/>
<dbReference type="HOGENOM" id="CLU_086176_1_0_1"/>
<dbReference type="RefSeq" id="XP_005767314.1">
    <property type="nucleotide sequence ID" value="XM_005767257.1"/>
</dbReference>
<reference evidence="1" key="2">
    <citation type="submission" date="2024-10" db="UniProtKB">
        <authorList>
            <consortium name="EnsemblProtists"/>
        </authorList>
    </citation>
    <scope>IDENTIFICATION</scope>
</reference>
<dbReference type="GeneID" id="17261018"/>
<organism evidence="1 2">
    <name type="scientific">Emiliania huxleyi (strain CCMP1516)</name>
    <dbReference type="NCBI Taxonomy" id="280463"/>
    <lineage>
        <taxon>Eukaryota</taxon>
        <taxon>Haptista</taxon>
        <taxon>Haptophyta</taxon>
        <taxon>Prymnesiophyceae</taxon>
        <taxon>Isochrysidales</taxon>
        <taxon>Noelaerhabdaceae</taxon>
        <taxon>Emiliania</taxon>
    </lineage>
</organism>
<reference evidence="2" key="1">
    <citation type="journal article" date="2013" name="Nature">
        <title>Pan genome of the phytoplankton Emiliania underpins its global distribution.</title>
        <authorList>
            <person name="Read B.A."/>
            <person name="Kegel J."/>
            <person name="Klute M.J."/>
            <person name="Kuo A."/>
            <person name="Lefebvre S.C."/>
            <person name="Maumus F."/>
            <person name="Mayer C."/>
            <person name="Miller J."/>
            <person name="Monier A."/>
            <person name="Salamov A."/>
            <person name="Young J."/>
            <person name="Aguilar M."/>
            <person name="Claverie J.M."/>
            <person name="Frickenhaus S."/>
            <person name="Gonzalez K."/>
            <person name="Herman E.K."/>
            <person name="Lin Y.C."/>
            <person name="Napier J."/>
            <person name="Ogata H."/>
            <person name="Sarno A.F."/>
            <person name="Shmutz J."/>
            <person name="Schroeder D."/>
            <person name="de Vargas C."/>
            <person name="Verret F."/>
            <person name="von Dassow P."/>
            <person name="Valentin K."/>
            <person name="Van de Peer Y."/>
            <person name="Wheeler G."/>
            <person name="Dacks J.B."/>
            <person name="Delwiche C.F."/>
            <person name="Dyhrman S.T."/>
            <person name="Glockner G."/>
            <person name="John U."/>
            <person name="Richards T."/>
            <person name="Worden A.Z."/>
            <person name="Zhang X."/>
            <person name="Grigoriev I.V."/>
            <person name="Allen A.E."/>
            <person name="Bidle K."/>
            <person name="Borodovsky M."/>
            <person name="Bowler C."/>
            <person name="Brownlee C."/>
            <person name="Cock J.M."/>
            <person name="Elias M."/>
            <person name="Gladyshev V.N."/>
            <person name="Groth M."/>
            <person name="Guda C."/>
            <person name="Hadaegh A."/>
            <person name="Iglesias-Rodriguez M.D."/>
            <person name="Jenkins J."/>
            <person name="Jones B.M."/>
            <person name="Lawson T."/>
            <person name="Leese F."/>
            <person name="Lindquist E."/>
            <person name="Lobanov A."/>
            <person name="Lomsadze A."/>
            <person name="Malik S.B."/>
            <person name="Marsh M.E."/>
            <person name="Mackinder L."/>
            <person name="Mock T."/>
            <person name="Mueller-Roeber B."/>
            <person name="Pagarete A."/>
            <person name="Parker M."/>
            <person name="Probert I."/>
            <person name="Quesneville H."/>
            <person name="Raines C."/>
            <person name="Rensing S.A."/>
            <person name="Riano-Pachon D.M."/>
            <person name="Richier S."/>
            <person name="Rokitta S."/>
            <person name="Shiraiwa Y."/>
            <person name="Soanes D.M."/>
            <person name="van der Giezen M."/>
            <person name="Wahlund T.M."/>
            <person name="Williams B."/>
            <person name="Wilson W."/>
            <person name="Wolfe G."/>
            <person name="Wurch L.L."/>
        </authorList>
    </citation>
    <scope>NUCLEOTIDE SEQUENCE</scope>
</reference>
<keyword evidence="2" id="KW-1185">Reference proteome</keyword>
<evidence type="ECO:0008006" key="3">
    <source>
        <dbReference type="Google" id="ProtNLM"/>
    </source>
</evidence>
<dbReference type="PaxDb" id="2903-EOD14885"/>